<dbReference type="PANTHER" id="PTHR47706:SF5">
    <property type="entry name" value="ISOFLAVONE REDUCTASE"/>
    <property type="match status" value="1"/>
</dbReference>
<accession>A0A6A6RH95</accession>
<keyword evidence="2" id="KW-0560">Oxidoreductase</keyword>
<evidence type="ECO:0000313" key="5">
    <source>
        <dbReference type="Proteomes" id="UP000799750"/>
    </source>
</evidence>
<organism evidence="4 5">
    <name type="scientific">Lophium mytilinum</name>
    <dbReference type="NCBI Taxonomy" id="390894"/>
    <lineage>
        <taxon>Eukaryota</taxon>
        <taxon>Fungi</taxon>
        <taxon>Dikarya</taxon>
        <taxon>Ascomycota</taxon>
        <taxon>Pezizomycotina</taxon>
        <taxon>Dothideomycetes</taxon>
        <taxon>Pleosporomycetidae</taxon>
        <taxon>Mytilinidiales</taxon>
        <taxon>Mytilinidiaceae</taxon>
        <taxon>Lophium</taxon>
    </lineage>
</organism>
<gene>
    <name evidence="4" type="ORF">BU16DRAFT_533132</name>
</gene>
<keyword evidence="1" id="KW-0521">NADP</keyword>
<keyword evidence="5" id="KW-1185">Reference proteome</keyword>
<sequence length="310" mass="33975">MSTMRIAVAGTCGLAKVISRIIQEHTSHQLLVLSRTPQPTLASQGYQCLIVDYNDPSSIHHSLMGVDTVISTVTGTPQLRLIEAAVQARVRRFAPAEFEGRPSLRLVGDPLDRGRAAALALLQHYSQNIKSTVFVCGVFYERFAVGGLASLGIGINSGAGGEGDYILDARNMTAQAPAYNTAGGYTSISMTSVYDVGRFVVRALDMIFWPAELTMCGERVLVSQLIQTVRQCRGRDFAHVQWHNPGTLNYELTLAQLAGDHARQRRLQALIATVEGRYDFALPGALNTQFPDIQPEPFQNWFARNWVGVP</sequence>
<dbReference type="SUPFAM" id="SSF51735">
    <property type="entry name" value="NAD(P)-binding Rossmann-fold domains"/>
    <property type="match status" value="1"/>
</dbReference>
<evidence type="ECO:0000313" key="4">
    <source>
        <dbReference type="EMBL" id="KAF2502827.1"/>
    </source>
</evidence>
<dbReference type="PANTHER" id="PTHR47706">
    <property type="entry name" value="NMRA-LIKE FAMILY PROTEIN"/>
    <property type="match status" value="1"/>
</dbReference>
<proteinExistence type="predicted"/>
<dbReference type="Gene3D" id="3.40.50.720">
    <property type="entry name" value="NAD(P)-binding Rossmann-like Domain"/>
    <property type="match status" value="1"/>
</dbReference>
<dbReference type="InterPro" id="IPR008030">
    <property type="entry name" value="NmrA-like"/>
</dbReference>
<name>A0A6A6RH95_9PEZI</name>
<feature type="domain" description="NmrA-like" evidence="3">
    <location>
        <begin position="4"/>
        <end position="205"/>
    </location>
</feature>
<dbReference type="OrthoDB" id="419598at2759"/>
<dbReference type="Proteomes" id="UP000799750">
    <property type="component" value="Unassembled WGS sequence"/>
</dbReference>
<dbReference type="InterPro" id="IPR051609">
    <property type="entry name" value="NmrA/Isoflavone_reductase-like"/>
</dbReference>
<dbReference type="InterPro" id="IPR036291">
    <property type="entry name" value="NAD(P)-bd_dom_sf"/>
</dbReference>
<dbReference type="Pfam" id="PF05368">
    <property type="entry name" value="NmrA"/>
    <property type="match status" value="1"/>
</dbReference>
<evidence type="ECO:0000256" key="1">
    <source>
        <dbReference type="ARBA" id="ARBA00022857"/>
    </source>
</evidence>
<dbReference type="GO" id="GO:0016491">
    <property type="term" value="F:oxidoreductase activity"/>
    <property type="evidence" value="ECO:0007669"/>
    <property type="project" value="UniProtKB-KW"/>
</dbReference>
<evidence type="ECO:0000256" key="2">
    <source>
        <dbReference type="ARBA" id="ARBA00023002"/>
    </source>
</evidence>
<dbReference type="AlphaFoldDB" id="A0A6A6RH95"/>
<evidence type="ECO:0000259" key="3">
    <source>
        <dbReference type="Pfam" id="PF05368"/>
    </source>
</evidence>
<protein>
    <submittedName>
        <fullName evidence="4">NAD(P)-binding protein</fullName>
    </submittedName>
</protein>
<dbReference type="EMBL" id="MU004181">
    <property type="protein sequence ID" value="KAF2502827.1"/>
    <property type="molecule type" value="Genomic_DNA"/>
</dbReference>
<reference evidence="4" key="1">
    <citation type="journal article" date="2020" name="Stud. Mycol.">
        <title>101 Dothideomycetes genomes: a test case for predicting lifestyles and emergence of pathogens.</title>
        <authorList>
            <person name="Haridas S."/>
            <person name="Albert R."/>
            <person name="Binder M."/>
            <person name="Bloem J."/>
            <person name="Labutti K."/>
            <person name="Salamov A."/>
            <person name="Andreopoulos B."/>
            <person name="Baker S."/>
            <person name="Barry K."/>
            <person name="Bills G."/>
            <person name="Bluhm B."/>
            <person name="Cannon C."/>
            <person name="Castanera R."/>
            <person name="Culley D."/>
            <person name="Daum C."/>
            <person name="Ezra D."/>
            <person name="Gonzalez J."/>
            <person name="Henrissat B."/>
            <person name="Kuo A."/>
            <person name="Liang C."/>
            <person name="Lipzen A."/>
            <person name="Lutzoni F."/>
            <person name="Magnuson J."/>
            <person name="Mondo S."/>
            <person name="Nolan M."/>
            <person name="Ohm R."/>
            <person name="Pangilinan J."/>
            <person name="Park H.-J."/>
            <person name="Ramirez L."/>
            <person name="Alfaro M."/>
            <person name="Sun H."/>
            <person name="Tritt A."/>
            <person name="Yoshinaga Y."/>
            <person name="Zwiers L.-H."/>
            <person name="Turgeon B."/>
            <person name="Goodwin S."/>
            <person name="Spatafora J."/>
            <person name="Crous P."/>
            <person name="Grigoriev I."/>
        </authorList>
    </citation>
    <scope>NUCLEOTIDE SEQUENCE</scope>
    <source>
        <strain evidence="4">CBS 269.34</strain>
    </source>
</reference>